<name>A0A2M7W0K2_9BACT</name>
<evidence type="ECO:0000313" key="2">
    <source>
        <dbReference type="EMBL" id="PJA12097.1"/>
    </source>
</evidence>
<accession>A0A2M7W0K2</accession>
<proteinExistence type="predicted"/>
<feature type="transmembrane region" description="Helical" evidence="1">
    <location>
        <begin position="46"/>
        <end position="68"/>
    </location>
</feature>
<keyword evidence="1" id="KW-0812">Transmembrane</keyword>
<protein>
    <submittedName>
        <fullName evidence="2">Uncharacterized protein</fullName>
    </submittedName>
</protein>
<dbReference type="Proteomes" id="UP000228952">
    <property type="component" value="Unassembled WGS sequence"/>
</dbReference>
<dbReference type="EMBL" id="PFQB01000128">
    <property type="protein sequence ID" value="PJA12097.1"/>
    <property type="molecule type" value="Genomic_DNA"/>
</dbReference>
<evidence type="ECO:0000256" key="1">
    <source>
        <dbReference type="SAM" id="Phobius"/>
    </source>
</evidence>
<sequence length="123" mass="13806">MRNFAFTMAIPIFFTIIWGLLYVYSRLEIFANVPMRSYNCTGFMPLFCQQSTPGGNLLGTYSLLAFIASYNSPLVIPMRNIILGTNNGLIIILGGVLGFGFYGLIIDGVRYCVRTFHQTTKKK</sequence>
<feature type="transmembrane region" description="Helical" evidence="1">
    <location>
        <begin position="6"/>
        <end position="25"/>
    </location>
</feature>
<keyword evidence="1" id="KW-0472">Membrane</keyword>
<organism evidence="2 3">
    <name type="scientific">Candidatus Dojkabacteria bacterium CG_4_10_14_0_2_um_filter_Dojkabacteria_WS6_41_15</name>
    <dbReference type="NCBI Taxonomy" id="2014249"/>
    <lineage>
        <taxon>Bacteria</taxon>
        <taxon>Candidatus Dojkabacteria</taxon>
    </lineage>
</organism>
<reference evidence="3" key="1">
    <citation type="submission" date="2017-09" db="EMBL/GenBank/DDBJ databases">
        <title>Depth-based differentiation of microbial function through sediment-hosted aquifers and enrichment of novel symbionts in the deep terrestrial subsurface.</title>
        <authorList>
            <person name="Probst A.J."/>
            <person name="Ladd B."/>
            <person name="Jarett J.K."/>
            <person name="Geller-Mcgrath D.E."/>
            <person name="Sieber C.M.K."/>
            <person name="Emerson J.B."/>
            <person name="Anantharaman K."/>
            <person name="Thomas B.C."/>
            <person name="Malmstrom R."/>
            <person name="Stieglmeier M."/>
            <person name="Klingl A."/>
            <person name="Woyke T."/>
            <person name="Ryan C.M."/>
            <person name="Banfield J.F."/>
        </authorList>
    </citation>
    <scope>NUCLEOTIDE SEQUENCE [LARGE SCALE GENOMIC DNA]</scope>
</reference>
<dbReference type="AlphaFoldDB" id="A0A2M7W0K2"/>
<feature type="transmembrane region" description="Helical" evidence="1">
    <location>
        <begin position="88"/>
        <end position="113"/>
    </location>
</feature>
<keyword evidence="1" id="KW-1133">Transmembrane helix</keyword>
<gene>
    <name evidence="2" type="ORF">COX64_05150</name>
</gene>
<comment type="caution">
    <text evidence="2">The sequence shown here is derived from an EMBL/GenBank/DDBJ whole genome shotgun (WGS) entry which is preliminary data.</text>
</comment>
<evidence type="ECO:0000313" key="3">
    <source>
        <dbReference type="Proteomes" id="UP000228952"/>
    </source>
</evidence>